<feature type="region of interest" description="Disordered" evidence="1">
    <location>
        <begin position="1"/>
        <end position="28"/>
    </location>
</feature>
<evidence type="ECO:0000313" key="3">
    <source>
        <dbReference type="Proteomes" id="UP000245783"/>
    </source>
</evidence>
<dbReference type="OrthoDB" id="1049195at2759"/>
<evidence type="ECO:0000256" key="1">
    <source>
        <dbReference type="SAM" id="MobiDB-lite"/>
    </source>
</evidence>
<name>A0A316VWZ2_9BASI</name>
<sequence length="72" mass="7837">MDDTTPTVEAGLGDTNGVDPAEAARSSRKENRVYVGNLSYDVRSSHLKDFMQGANRNARIESLLALLDISII</sequence>
<gene>
    <name evidence="2" type="ORF">IE81DRAFT_149700</name>
</gene>
<dbReference type="EMBL" id="KZ819385">
    <property type="protein sequence ID" value="PWN41972.1"/>
    <property type="molecule type" value="Genomic_DNA"/>
</dbReference>
<keyword evidence="3" id="KW-1185">Reference proteome</keyword>
<accession>A0A316VWZ2</accession>
<dbReference type="InterPro" id="IPR012677">
    <property type="entry name" value="Nucleotide-bd_a/b_plait_sf"/>
</dbReference>
<dbReference type="AlphaFoldDB" id="A0A316VWZ2"/>
<organism evidence="2 3">
    <name type="scientific">Ceraceosorus guamensis</name>
    <dbReference type="NCBI Taxonomy" id="1522189"/>
    <lineage>
        <taxon>Eukaryota</taxon>
        <taxon>Fungi</taxon>
        <taxon>Dikarya</taxon>
        <taxon>Basidiomycota</taxon>
        <taxon>Ustilaginomycotina</taxon>
        <taxon>Exobasidiomycetes</taxon>
        <taxon>Ceraceosorales</taxon>
        <taxon>Ceraceosoraceae</taxon>
        <taxon>Ceraceosorus</taxon>
    </lineage>
</organism>
<dbReference type="SUPFAM" id="SSF54928">
    <property type="entry name" value="RNA-binding domain, RBD"/>
    <property type="match status" value="1"/>
</dbReference>
<dbReference type="InterPro" id="IPR035979">
    <property type="entry name" value="RBD_domain_sf"/>
</dbReference>
<evidence type="ECO:0008006" key="4">
    <source>
        <dbReference type="Google" id="ProtNLM"/>
    </source>
</evidence>
<reference evidence="2 3" key="1">
    <citation type="journal article" date="2018" name="Mol. Biol. Evol.">
        <title>Broad Genomic Sampling Reveals a Smut Pathogenic Ancestry of the Fungal Clade Ustilaginomycotina.</title>
        <authorList>
            <person name="Kijpornyongpan T."/>
            <person name="Mondo S.J."/>
            <person name="Barry K."/>
            <person name="Sandor L."/>
            <person name="Lee J."/>
            <person name="Lipzen A."/>
            <person name="Pangilinan J."/>
            <person name="LaButti K."/>
            <person name="Hainaut M."/>
            <person name="Henrissat B."/>
            <person name="Grigoriev I.V."/>
            <person name="Spatafora J.W."/>
            <person name="Aime M.C."/>
        </authorList>
    </citation>
    <scope>NUCLEOTIDE SEQUENCE [LARGE SCALE GENOMIC DNA]</scope>
    <source>
        <strain evidence="2 3">MCA 4658</strain>
    </source>
</reference>
<dbReference type="Gene3D" id="3.30.70.330">
    <property type="match status" value="1"/>
</dbReference>
<dbReference type="InParanoid" id="A0A316VWZ2"/>
<evidence type="ECO:0000313" key="2">
    <source>
        <dbReference type="EMBL" id="PWN41972.1"/>
    </source>
</evidence>
<protein>
    <recommendedName>
        <fullName evidence="4">RRM domain-containing protein</fullName>
    </recommendedName>
</protein>
<dbReference type="GeneID" id="37032295"/>
<proteinExistence type="predicted"/>
<dbReference type="GO" id="GO:0003676">
    <property type="term" value="F:nucleic acid binding"/>
    <property type="evidence" value="ECO:0007669"/>
    <property type="project" value="InterPro"/>
</dbReference>
<dbReference type="Proteomes" id="UP000245783">
    <property type="component" value="Unassembled WGS sequence"/>
</dbReference>
<dbReference type="RefSeq" id="XP_025369132.1">
    <property type="nucleotide sequence ID" value="XM_025510425.1"/>
</dbReference>